<organism evidence="2 3">
    <name type="scientific">Dictyocaulus viviparus</name>
    <name type="common">Bovine lungworm</name>
    <dbReference type="NCBI Taxonomy" id="29172"/>
    <lineage>
        <taxon>Eukaryota</taxon>
        <taxon>Metazoa</taxon>
        <taxon>Ecdysozoa</taxon>
        <taxon>Nematoda</taxon>
        <taxon>Chromadorea</taxon>
        <taxon>Rhabditida</taxon>
        <taxon>Rhabditina</taxon>
        <taxon>Rhabditomorpha</taxon>
        <taxon>Strongyloidea</taxon>
        <taxon>Metastrongylidae</taxon>
        <taxon>Dictyocaulus</taxon>
    </lineage>
</organism>
<evidence type="ECO:0000313" key="2">
    <source>
        <dbReference type="EMBL" id="KJH53142.1"/>
    </source>
</evidence>
<reference evidence="2 3" key="1">
    <citation type="submission" date="2013-11" db="EMBL/GenBank/DDBJ databases">
        <title>Draft genome of the bovine lungworm Dictyocaulus viviparus.</title>
        <authorList>
            <person name="Mitreva M."/>
        </authorList>
    </citation>
    <scope>NUCLEOTIDE SEQUENCE [LARGE SCALE GENOMIC DNA]</scope>
    <source>
        <strain evidence="2 3">HannoverDv2000</strain>
    </source>
</reference>
<proteinExistence type="predicted"/>
<feature type="region of interest" description="Disordered" evidence="1">
    <location>
        <begin position="1"/>
        <end position="24"/>
    </location>
</feature>
<evidence type="ECO:0000256" key="1">
    <source>
        <dbReference type="SAM" id="MobiDB-lite"/>
    </source>
</evidence>
<dbReference type="AlphaFoldDB" id="A0A0D8YAA8"/>
<dbReference type="Proteomes" id="UP000053766">
    <property type="component" value="Unassembled WGS sequence"/>
</dbReference>
<dbReference type="OrthoDB" id="5868321at2759"/>
<evidence type="ECO:0000313" key="3">
    <source>
        <dbReference type="Proteomes" id="UP000053766"/>
    </source>
</evidence>
<reference evidence="3" key="2">
    <citation type="journal article" date="2016" name="Sci. Rep.">
        <title>Dictyocaulus viviparus genome, variome and transcriptome elucidate lungworm biology and support future intervention.</title>
        <authorList>
            <person name="McNulty S.N."/>
            <person name="Strube C."/>
            <person name="Rosa B.A."/>
            <person name="Martin J.C."/>
            <person name="Tyagi R."/>
            <person name="Choi Y.J."/>
            <person name="Wang Q."/>
            <person name="Hallsworth Pepin K."/>
            <person name="Zhang X."/>
            <person name="Ozersky P."/>
            <person name="Wilson R.K."/>
            <person name="Sternberg P.W."/>
            <person name="Gasser R.B."/>
            <person name="Mitreva M."/>
        </authorList>
    </citation>
    <scope>NUCLEOTIDE SEQUENCE [LARGE SCALE GENOMIC DNA]</scope>
    <source>
        <strain evidence="3">HannoverDv2000</strain>
    </source>
</reference>
<dbReference type="EMBL" id="KN716155">
    <property type="protein sequence ID" value="KJH53142.1"/>
    <property type="molecule type" value="Genomic_DNA"/>
</dbReference>
<feature type="compositionally biased region" description="Basic and acidic residues" evidence="1">
    <location>
        <begin position="51"/>
        <end position="60"/>
    </location>
</feature>
<gene>
    <name evidence="2" type="ORF">DICVIV_00640</name>
</gene>
<feature type="region of interest" description="Disordered" evidence="1">
    <location>
        <begin position="39"/>
        <end position="84"/>
    </location>
</feature>
<name>A0A0D8YAA8_DICVI</name>
<keyword evidence="3" id="KW-1185">Reference proteome</keyword>
<feature type="compositionally biased region" description="Acidic residues" evidence="1">
    <location>
        <begin position="61"/>
        <end position="77"/>
    </location>
</feature>
<accession>A0A0D8YAA8</accession>
<protein>
    <submittedName>
        <fullName evidence="2">Uncharacterized protein</fullName>
    </submittedName>
</protein>
<feature type="compositionally biased region" description="Low complexity" evidence="1">
    <location>
        <begin position="39"/>
        <end position="50"/>
    </location>
</feature>
<sequence length="192" mass="22383">MAHQLFRSSDEDSEQYTNDDTTDIERAFSELSSYYSDMTSSSSEITSSDIESSHDTSKSCDDEETTNFETDDADDTSDYSTHSSDTSFQLSTLIEETNREKLAEFVRLRPADQQWIRAAWTYFDAEPTYRRNFKAVKVARKMRSDLKPKNNWTELYREYFLRHPLNLDSKSIDELKRLSFDAPFLPLPDLTV</sequence>